<dbReference type="RefSeq" id="WP_058975716.1">
    <property type="nucleotide sequence ID" value="NZ_BCMS01000001.1"/>
</dbReference>
<name>A0A100HHP5_9DEIO</name>
<protein>
    <recommendedName>
        <fullName evidence="4">DUF11 domain-containing protein</fullName>
    </recommendedName>
</protein>
<organism evidence="2 3">
    <name type="scientific">Deinococcus grandis</name>
    <dbReference type="NCBI Taxonomy" id="57498"/>
    <lineage>
        <taxon>Bacteria</taxon>
        <taxon>Thermotogati</taxon>
        <taxon>Deinococcota</taxon>
        <taxon>Deinococci</taxon>
        <taxon>Deinococcales</taxon>
        <taxon>Deinococcaceae</taxon>
        <taxon>Deinococcus</taxon>
    </lineage>
</organism>
<dbReference type="Proteomes" id="UP000056209">
    <property type="component" value="Unassembled WGS sequence"/>
</dbReference>
<evidence type="ECO:0008006" key="4">
    <source>
        <dbReference type="Google" id="ProtNLM"/>
    </source>
</evidence>
<keyword evidence="1" id="KW-0732">Signal</keyword>
<dbReference type="OrthoDB" id="52636at2"/>
<accession>A0A100HHP5</accession>
<proteinExistence type="predicted"/>
<gene>
    <name evidence="2" type="ORF">DEIGR_100970</name>
</gene>
<comment type="caution">
    <text evidence="2">The sequence shown here is derived from an EMBL/GenBank/DDBJ whole genome shotgun (WGS) entry which is preliminary data.</text>
</comment>
<feature type="signal peptide" evidence="1">
    <location>
        <begin position="1"/>
        <end position="20"/>
    </location>
</feature>
<keyword evidence="3" id="KW-1185">Reference proteome</keyword>
<dbReference type="EMBL" id="BCMS01000001">
    <property type="protein sequence ID" value="GAQ20943.1"/>
    <property type="molecule type" value="Genomic_DNA"/>
</dbReference>
<feature type="chain" id="PRO_5007086492" description="DUF11 domain-containing protein" evidence="1">
    <location>
        <begin position="21"/>
        <end position="958"/>
    </location>
</feature>
<sequence length="958" mass="94037">MKGTTALLTAALSLLSAAMAAGTTQGTSITNTATLTYKDALNQNRTASSNIVTVTVRQVYVTTVTPDAAEGSIPAGRQLSTYVGGTRQYPYTLTNGGNGPDSFTLSFTQSGADDFNPGLTVYRDLDGDGNFTDEVTAPISLAADASVNLMVRATVPSGPQVGDTGIFALVATSTGDTSVTDTNNYAQLTVSADGLLGVTNTVSPGGTAVPGATLTYTVTGTVASGNPVGAVSNVVTVDGAPRSGVLITDTLSNLNFTALSSVSATNGAATALYSTDAGSTWTATNPGSGVNAVAILVEGSGSFLLAGNTVQLVYTAQVPATALAGSTVGGSAAARFDGNGDAATNELPETTTPVAVSTTVATVTGGAVGPSAFPQAGATGTYTLGGVTIARSGDTQATQTDIVAGTRVTFRQTLRNTGNASNDFTLAVSGAPSGWTCTVNTIDGSDTLGTLTNPVTVAALTDYAFAVSCAVPFSAAGSTNVALTVTATPAGGSADTTTSTVTAVTAAGLPQLGNGDGSDATAPTSTNVTVGGNPGGNALFRLELLNGGPVDEAFTLSGPAGTAFSLDLDGDGVIDPGEPTVTTTTALTPGQSVNLIAAVPVAAGSATGTSAAVFTATSTLDATRTSSVTDTLRVAGRSVTVTGSGGSRSATTPADGSFTLFVPGGWTGVTLDFSGAETVTGVRVDGAATLATDALGSGVRPATLPVPAGAPSVVTLGVTGRPALSPDRSGRSIAPGTLRYLHTLNPGSVGTLSFTKTGAFGRAFYLDSDCDGVVGAAERTPVTTVTVGDSWPRAADGALRSCALEVEVSVPANAASGTAEAATVTAQLAWAGSAVTDSAAVTDTTTVSPPAAITKTVENLTGAPGVVGTAALARPGDRLRYCLNVTNPAPDGVTDLTVSDTLTGAAGYEPGSLSLDGVALTDAADTDAGSVSGRTVTVTLATLTAGQTRQVCFEVTVP</sequence>
<evidence type="ECO:0000313" key="3">
    <source>
        <dbReference type="Proteomes" id="UP000056209"/>
    </source>
</evidence>
<dbReference type="AlphaFoldDB" id="A0A100HHP5"/>
<reference evidence="3" key="1">
    <citation type="submission" date="2015-11" db="EMBL/GenBank/DDBJ databases">
        <title>Draft Genome Sequence of the Radioresistant Bacterium Deinococcus grandis, Isolated from Freshwater Fish in Japan.</title>
        <authorList>
            <person name="Satoh K."/>
            <person name="Onodera T."/>
            <person name="Omoso K."/>
            <person name="Takeda-Yano K."/>
            <person name="Katayama T."/>
            <person name="Oono Y."/>
            <person name="Narumi I."/>
        </authorList>
    </citation>
    <scope>NUCLEOTIDE SEQUENCE [LARGE SCALE GENOMIC DNA]</scope>
    <source>
        <strain evidence="3">ATCC 43672</strain>
    </source>
</reference>
<evidence type="ECO:0000313" key="2">
    <source>
        <dbReference type="EMBL" id="GAQ20943.1"/>
    </source>
</evidence>
<evidence type="ECO:0000256" key="1">
    <source>
        <dbReference type="SAM" id="SignalP"/>
    </source>
</evidence>